<evidence type="ECO:0000313" key="3">
    <source>
        <dbReference type="Proteomes" id="UP000276133"/>
    </source>
</evidence>
<accession>A0A3M7R0P8</accession>
<dbReference type="AlphaFoldDB" id="A0A3M7R0P8"/>
<evidence type="ECO:0000313" key="2">
    <source>
        <dbReference type="EMBL" id="RNA17146.1"/>
    </source>
</evidence>
<name>A0A3M7R0P8_BRAPC</name>
<organism evidence="2 3">
    <name type="scientific">Brachionus plicatilis</name>
    <name type="common">Marine rotifer</name>
    <name type="synonym">Brachionus muelleri</name>
    <dbReference type="NCBI Taxonomy" id="10195"/>
    <lineage>
        <taxon>Eukaryota</taxon>
        <taxon>Metazoa</taxon>
        <taxon>Spiralia</taxon>
        <taxon>Gnathifera</taxon>
        <taxon>Rotifera</taxon>
        <taxon>Eurotatoria</taxon>
        <taxon>Monogononta</taxon>
        <taxon>Pseudotrocha</taxon>
        <taxon>Ploima</taxon>
        <taxon>Brachionidae</taxon>
        <taxon>Brachionus</taxon>
    </lineage>
</organism>
<gene>
    <name evidence="2" type="ORF">BpHYR1_004113</name>
</gene>
<dbReference type="EMBL" id="REGN01004524">
    <property type="protein sequence ID" value="RNA17146.1"/>
    <property type="molecule type" value="Genomic_DNA"/>
</dbReference>
<keyword evidence="3" id="KW-1185">Reference proteome</keyword>
<dbReference type="Proteomes" id="UP000276133">
    <property type="component" value="Unassembled WGS sequence"/>
</dbReference>
<keyword evidence="1" id="KW-0812">Transmembrane</keyword>
<feature type="transmembrane region" description="Helical" evidence="1">
    <location>
        <begin position="62"/>
        <end position="81"/>
    </location>
</feature>
<proteinExistence type="predicted"/>
<protein>
    <submittedName>
        <fullName evidence="2">Uncharacterized protein</fullName>
    </submittedName>
</protein>
<comment type="caution">
    <text evidence="2">The sequence shown here is derived from an EMBL/GenBank/DDBJ whole genome shotgun (WGS) entry which is preliminary data.</text>
</comment>
<reference evidence="2 3" key="1">
    <citation type="journal article" date="2018" name="Sci. Rep.">
        <title>Genomic signatures of local adaptation to the degree of environmental predictability in rotifers.</title>
        <authorList>
            <person name="Franch-Gras L."/>
            <person name="Hahn C."/>
            <person name="Garcia-Roger E.M."/>
            <person name="Carmona M.J."/>
            <person name="Serra M."/>
            <person name="Gomez A."/>
        </authorList>
    </citation>
    <scope>NUCLEOTIDE SEQUENCE [LARGE SCALE GENOMIC DNA]</scope>
    <source>
        <strain evidence="2">HYR1</strain>
    </source>
</reference>
<keyword evidence="1" id="KW-1133">Transmembrane helix</keyword>
<sequence>MPVQSSMTSFSSRRVSATNACPGSIRWGKIKIKQMKQSFKYASNGTFWSTVISPAENFEMPFLAFLFMEIIPCLNFIRLPIWRTKNLIDKSNKAKLVSVFVCLEFDDLQDLNNNADFILGLNYEKLLKITQNPKHQIIIN</sequence>
<evidence type="ECO:0000256" key="1">
    <source>
        <dbReference type="SAM" id="Phobius"/>
    </source>
</evidence>
<keyword evidence="1" id="KW-0472">Membrane</keyword>